<proteinExistence type="predicted"/>
<organism evidence="1">
    <name type="scientific">Anguilla anguilla</name>
    <name type="common">European freshwater eel</name>
    <name type="synonym">Muraena anguilla</name>
    <dbReference type="NCBI Taxonomy" id="7936"/>
    <lineage>
        <taxon>Eukaryota</taxon>
        <taxon>Metazoa</taxon>
        <taxon>Chordata</taxon>
        <taxon>Craniata</taxon>
        <taxon>Vertebrata</taxon>
        <taxon>Euteleostomi</taxon>
        <taxon>Actinopterygii</taxon>
        <taxon>Neopterygii</taxon>
        <taxon>Teleostei</taxon>
        <taxon>Anguilliformes</taxon>
        <taxon>Anguillidae</taxon>
        <taxon>Anguilla</taxon>
    </lineage>
</organism>
<dbReference type="AlphaFoldDB" id="A0A0E9Q4J8"/>
<reference evidence="1" key="2">
    <citation type="journal article" date="2015" name="Fish Shellfish Immunol.">
        <title>Early steps in the European eel (Anguilla anguilla)-Vibrio vulnificus interaction in the gills: Role of the RtxA13 toxin.</title>
        <authorList>
            <person name="Callol A."/>
            <person name="Pajuelo D."/>
            <person name="Ebbesson L."/>
            <person name="Teles M."/>
            <person name="MacKenzie S."/>
            <person name="Amaro C."/>
        </authorList>
    </citation>
    <scope>NUCLEOTIDE SEQUENCE</scope>
</reference>
<dbReference type="EMBL" id="GBXM01097544">
    <property type="protein sequence ID" value="JAH11033.1"/>
    <property type="molecule type" value="Transcribed_RNA"/>
</dbReference>
<sequence length="55" mass="6457">MLGRWWCVSWRLPQTNQVLDIVRRHKSTRNKKHLQSTENICSNHWPAATVSDLAS</sequence>
<protein>
    <submittedName>
        <fullName evidence="1">Uncharacterized protein</fullName>
    </submittedName>
</protein>
<reference evidence="1" key="1">
    <citation type="submission" date="2014-11" db="EMBL/GenBank/DDBJ databases">
        <authorList>
            <person name="Amaro Gonzalez C."/>
        </authorList>
    </citation>
    <scope>NUCLEOTIDE SEQUENCE</scope>
</reference>
<name>A0A0E9Q4J8_ANGAN</name>
<accession>A0A0E9Q4J8</accession>
<evidence type="ECO:0000313" key="1">
    <source>
        <dbReference type="EMBL" id="JAH11033.1"/>
    </source>
</evidence>